<accession>A0A6J4J5D8</accession>
<feature type="region of interest" description="Disordered" evidence="1">
    <location>
        <begin position="1"/>
        <end position="267"/>
    </location>
</feature>
<sequence>GADRRRRDDDVRRQRHDAAAHRGCHAADRPELPASRAAGLPGARPPGEATDRAGAAADPAAGAGRHPAVAHARRPLGPDRHEVPAQGHAGGHHPGGREVPVRPGVHRHRRPAPVADPRVHPRRRHGADHLGARRPRPRPAGASAAGGDGQRHRTAARRRGLVARLRQRRHPLPALPRRGAGAVRPARRAHPPPGRHEGAGAHGHDGRPAGRRPGGAAEAAGDRAGALRRLRPLHEPPGRLLRGGGPPRTARRTAAGAARRDHLPARL</sequence>
<feature type="compositionally biased region" description="Low complexity" evidence="1">
    <location>
        <begin position="214"/>
        <end position="224"/>
    </location>
</feature>
<dbReference type="EMBL" id="CADCTI010000260">
    <property type="protein sequence ID" value="CAA9271222.1"/>
    <property type="molecule type" value="Genomic_DNA"/>
</dbReference>
<feature type="compositionally biased region" description="Basic and acidic residues" evidence="1">
    <location>
        <begin position="194"/>
        <end position="208"/>
    </location>
</feature>
<reference evidence="2" key="1">
    <citation type="submission" date="2020-02" db="EMBL/GenBank/DDBJ databases">
        <authorList>
            <person name="Meier V. D."/>
        </authorList>
    </citation>
    <scope>NUCLEOTIDE SEQUENCE</scope>
    <source>
        <strain evidence="2">AVDCRST_MAG57</strain>
    </source>
</reference>
<feature type="compositionally biased region" description="Basic residues" evidence="1">
    <location>
        <begin position="120"/>
        <end position="137"/>
    </location>
</feature>
<evidence type="ECO:0000256" key="1">
    <source>
        <dbReference type="SAM" id="MobiDB-lite"/>
    </source>
</evidence>
<dbReference type="AlphaFoldDB" id="A0A6J4J5D8"/>
<feature type="non-terminal residue" evidence="2">
    <location>
        <position position="1"/>
    </location>
</feature>
<name>A0A6J4J5D8_9ACTN</name>
<organism evidence="2">
    <name type="scientific">uncultured Blastococcus sp</name>
    <dbReference type="NCBI Taxonomy" id="217144"/>
    <lineage>
        <taxon>Bacteria</taxon>
        <taxon>Bacillati</taxon>
        <taxon>Actinomycetota</taxon>
        <taxon>Actinomycetes</taxon>
        <taxon>Geodermatophilales</taxon>
        <taxon>Geodermatophilaceae</taxon>
        <taxon>Blastococcus</taxon>
        <taxon>environmental samples</taxon>
    </lineage>
</organism>
<evidence type="ECO:0000313" key="2">
    <source>
        <dbReference type="EMBL" id="CAA9271222.1"/>
    </source>
</evidence>
<feature type="compositionally biased region" description="Basic and acidic residues" evidence="1">
    <location>
        <begin position="1"/>
        <end position="31"/>
    </location>
</feature>
<protein>
    <submittedName>
        <fullName evidence="2">Uncharacterized protein</fullName>
    </submittedName>
</protein>
<feature type="compositionally biased region" description="Basic residues" evidence="1">
    <location>
        <begin position="152"/>
        <end position="171"/>
    </location>
</feature>
<gene>
    <name evidence="2" type="ORF">AVDCRST_MAG57-3203</name>
</gene>
<feature type="compositionally biased region" description="Basic and acidic residues" evidence="1">
    <location>
        <begin position="258"/>
        <end position="267"/>
    </location>
</feature>
<proteinExistence type="predicted"/>
<feature type="compositionally biased region" description="Low complexity" evidence="1">
    <location>
        <begin position="175"/>
        <end position="184"/>
    </location>
</feature>
<feature type="compositionally biased region" description="Low complexity" evidence="1">
    <location>
        <begin position="52"/>
        <end position="67"/>
    </location>
</feature>
<feature type="non-terminal residue" evidence="2">
    <location>
        <position position="267"/>
    </location>
</feature>